<organism evidence="2 3">
    <name type="scientific">Desulfotomaculum nigrificans (strain DSM 14880 / VKM B-2319 / CO-1-SRB)</name>
    <name type="common">Desulfotomaculum carboxydivorans</name>
    <dbReference type="NCBI Taxonomy" id="868595"/>
    <lineage>
        <taxon>Bacteria</taxon>
        <taxon>Bacillati</taxon>
        <taxon>Bacillota</taxon>
        <taxon>Clostridia</taxon>
        <taxon>Eubacteriales</taxon>
        <taxon>Desulfotomaculaceae</taxon>
        <taxon>Desulfotomaculum</taxon>
    </lineage>
</organism>
<name>F6B644_DESCC</name>
<feature type="transmembrane region" description="Helical" evidence="1">
    <location>
        <begin position="94"/>
        <end position="116"/>
    </location>
</feature>
<evidence type="ECO:0000256" key="1">
    <source>
        <dbReference type="SAM" id="Phobius"/>
    </source>
</evidence>
<dbReference type="KEGG" id="dca:Desca_2649"/>
<protein>
    <recommendedName>
        <fullName evidence="4">DUF1385 domain-containing protein</fullName>
    </recommendedName>
</protein>
<feature type="transmembrane region" description="Helical" evidence="1">
    <location>
        <begin position="221"/>
        <end position="239"/>
    </location>
</feature>
<dbReference type="AlphaFoldDB" id="F6B644"/>
<dbReference type="InterPro" id="IPR010787">
    <property type="entry name" value="DUF1385"/>
</dbReference>
<keyword evidence="3" id="KW-1185">Reference proteome</keyword>
<feature type="transmembrane region" description="Helical" evidence="1">
    <location>
        <begin position="128"/>
        <end position="148"/>
    </location>
</feature>
<sequence>MSFQYGGQAVIEGVMMRGPSHRAIAVRRPDESIVINEKAVGSIVNKLPFLKLPFIRGVVMLFESLIMGIEALSYSAEQALGEEEETEKLSKWQIALTIALSLGLAIVLFIVIPTSLTYFTARAIHDNFIRNIIEGAIRLAVFLGYVLAVSRMKDIQRVFMYHGAEHKVINAYEAGKELTVEEVQKFSTLHPRCGTSFLLIVILIKVVIFSGVTASGLFGQIFFRILLLPVVAGVAYELLKLSGKYHDRGLWRVFVAPGLWLQKLTTREPDDKQVEVAIKALGAVLKEGDINVR</sequence>
<dbReference type="STRING" id="868595.Desca_2649"/>
<evidence type="ECO:0000313" key="3">
    <source>
        <dbReference type="Proteomes" id="UP000009226"/>
    </source>
</evidence>
<keyword evidence="1" id="KW-1133">Transmembrane helix</keyword>
<gene>
    <name evidence="2" type="ordered locus">Desca_2649</name>
</gene>
<dbReference type="PANTHER" id="PTHR42867:SF1">
    <property type="entry name" value="MEMBRANE PROTEIN-RELATED"/>
    <property type="match status" value="1"/>
</dbReference>
<dbReference type="Pfam" id="PF07136">
    <property type="entry name" value="DUF1385"/>
    <property type="match status" value="1"/>
</dbReference>
<evidence type="ECO:0000313" key="2">
    <source>
        <dbReference type="EMBL" id="AEF95467.1"/>
    </source>
</evidence>
<reference evidence="2" key="1">
    <citation type="submission" date="2011-05" db="EMBL/GenBank/DDBJ databases">
        <title>Complete sequence of Desulfotomaculum carboxydivorans CO-1-SRB.</title>
        <authorList>
            <consortium name="US DOE Joint Genome Institute"/>
            <person name="Lucas S."/>
            <person name="Han J."/>
            <person name="Lapidus A."/>
            <person name="Cheng J.-F."/>
            <person name="Goodwin L."/>
            <person name="Pitluck S."/>
            <person name="Peters L."/>
            <person name="Mikhailova N."/>
            <person name="Lu M."/>
            <person name="Han C."/>
            <person name="Tapia R."/>
            <person name="Land M."/>
            <person name="Hauser L."/>
            <person name="Kyrpides N."/>
            <person name="Ivanova N."/>
            <person name="Pagani I."/>
            <person name="Stams A."/>
            <person name="Plugge C."/>
            <person name="Muyzer G."/>
            <person name="Kuever J."/>
            <person name="Parshina S."/>
            <person name="Ivanova A."/>
            <person name="Nazina T."/>
            <person name="Woyke T."/>
        </authorList>
    </citation>
    <scope>NUCLEOTIDE SEQUENCE [LARGE SCALE GENOMIC DNA]</scope>
    <source>
        <strain evidence="2">CO-1-SRB</strain>
    </source>
</reference>
<keyword evidence="1" id="KW-0472">Membrane</keyword>
<dbReference type="Proteomes" id="UP000009226">
    <property type="component" value="Chromosome"/>
</dbReference>
<dbReference type="HOGENOM" id="CLU_038140_0_0_9"/>
<dbReference type="RefSeq" id="WP_003542726.1">
    <property type="nucleotide sequence ID" value="NC_015565.1"/>
</dbReference>
<dbReference type="eggNOG" id="COG3872">
    <property type="taxonomic scope" value="Bacteria"/>
</dbReference>
<accession>F6B644</accession>
<proteinExistence type="predicted"/>
<dbReference type="PANTHER" id="PTHR42867">
    <property type="entry name" value="MEMBRANE PROTEIN-RELATED"/>
    <property type="match status" value="1"/>
</dbReference>
<feature type="transmembrane region" description="Helical" evidence="1">
    <location>
        <begin position="195"/>
        <end position="215"/>
    </location>
</feature>
<evidence type="ECO:0008006" key="4">
    <source>
        <dbReference type="Google" id="ProtNLM"/>
    </source>
</evidence>
<keyword evidence="1" id="KW-0812">Transmembrane</keyword>
<dbReference type="EMBL" id="CP002736">
    <property type="protein sequence ID" value="AEF95467.1"/>
    <property type="molecule type" value="Genomic_DNA"/>
</dbReference>